<feature type="domain" description="SGNH hydrolase-type esterase" evidence="3">
    <location>
        <begin position="39"/>
        <end position="217"/>
    </location>
</feature>
<dbReference type="GeneID" id="70190675"/>
<comment type="caution">
    <text evidence="4">The sequence shown here is derived from an EMBL/GenBank/DDBJ whole genome shotgun (WGS) entry which is preliminary data.</text>
</comment>
<dbReference type="InterPro" id="IPR036514">
    <property type="entry name" value="SGNH_hydro_sf"/>
</dbReference>
<feature type="chain" id="PRO_5040476614" description="SGNH hydrolase-type esterase domain-containing protein" evidence="2">
    <location>
        <begin position="29"/>
        <end position="1040"/>
    </location>
</feature>
<reference evidence="4" key="1">
    <citation type="journal article" date="2021" name="Nat. Commun.">
        <title>Genetic determinants of endophytism in the Arabidopsis root mycobiome.</title>
        <authorList>
            <person name="Mesny F."/>
            <person name="Miyauchi S."/>
            <person name="Thiergart T."/>
            <person name="Pickel B."/>
            <person name="Atanasova L."/>
            <person name="Karlsson M."/>
            <person name="Huettel B."/>
            <person name="Barry K.W."/>
            <person name="Haridas S."/>
            <person name="Chen C."/>
            <person name="Bauer D."/>
            <person name="Andreopoulos W."/>
            <person name="Pangilinan J."/>
            <person name="LaButti K."/>
            <person name="Riley R."/>
            <person name="Lipzen A."/>
            <person name="Clum A."/>
            <person name="Drula E."/>
            <person name="Henrissat B."/>
            <person name="Kohler A."/>
            <person name="Grigoriev I.V."/>
            <person name="Martin F.M."/>
            <person name="Hacquard S."/>
        </authorList>
    </citation>
    <scope>NUCLEOTIDE SEQUENCE</scope>
    <source>
        <strain evidence="4">MPI-CAGE-CH-0230</strain>
    </source>
</reference>
<name>A0A9P8XYD1_9PEZI</name>
<dbReference type="PANTHER" id="PTHR30383:SF5">
    <property type="entry name" value="SGNH HYDROLASE-TYPE ESTERASE DOMAIN-CONTAINING PROTEIN"/>
    <property type="match status" value="1"/>
</dbReference>
<dbReference type="CDD" id="cd01833">
    <property type="entry name" value="XynB_like"/>
    <property type="match status" value="1"/>
</dbReference>
<keyword evidence="5" id="KW-1185">Reference proteome</keyword>
<dbReference type="Pfam" id="PF13517">
    <property type="entry name" value="FG-GAP_3"/>
    <property type="match status" value="2"/>
</dbReference>
<dbReference type="InterPro" id="IPR028994">
    <property type="entry name" value="Integrin_alpha_N"/>
</dbReference>
<dbReference type="OrthoDB" id="2119228at2759"/>
<dbReference type="GO" id="GO:0004622">
    <property type="term" value="F:phosphatidylcholine lysophospholipase activity"/>
    <property type="evidence" value="ECO:0007669"/>
    <property type="project" value="TreeGrafter"/>
</dbReference>
<dbReference type="InterPro" id="IPR051532">
    <property type="entry name" value="Ester_Hydrolysis_Enzymes"/>
</dbReference>
<evidence type="ECO:0000313" key="5">
    <source>
        <dbReference type="Proteomes" id="UP000756346"/>
    </source>
</evidence>
<dbReference type="Proteomes" id="UP000756346">
    <property type="component" value="Unassembled WGS sequence"/>
</dbReference>
<dbReference type="PANTHER" id="PTHR30383">
    <property type="entry name" value="THIOESTERASE 1/PROTEASE 1/LYSOPHOSPHOLIPASE L1"/>
    <property type="match status" value="1"/>
</dbReference>
<feature type="signal peptide" evidence="2">
    <location>
        <begin position="1"/>
        <end position="28"/>
    </location>
</feature>
<dbReference type="InterPro" id="IPR013517">
    <property type="entry name" value="FG-GAP"/>
</dbReference>
<dbReference type="EMBL" id="JAGTJQ010000009">
    <property type="protein sequence ID" value="KAH7024345.1"/>
    <property type="molecule type" value="Genomic_DNA"/>
</dbReference>
<evidence type="ECO:0000256" key="2">
    <source>
        <dbReference type="SAM" id="SignalP"/>
    </source>
</evidence>
<evidence type="ECO:0000259" key="3">
    <source>
        <dbReference type="Pfam" id="PF13472"/>
    </source>
</evidence>
<organism evidence="4 5">
    <name type="scientific">Microdochium trichocladiopsis</name>
    <dbReference type="NCBI Taxonomy" id="1682393"/>
    <lineage>
        <taxon>Eukaryota</taxon>
        <taxon>Fungi</taxon>
        <taxon>Dikarya</taxon>
        <taxon>Ascomycota</taxon>
        <taxon>Pezizomycotina</taxon>
        <taxon>Sordariomycetes</taxon>
        <taxon>Xylariomycetidae</taxon>
        <taxon>Xylariales</taxon>
        <taxon>Microdochiaceae</taxon>
        <taxon>Microdochium</taxon>
    </lineage>
</organism>
<protein>
    <recommendedName>
        <fullName evidence="3">SGNH hydrolase-type esterase domain-containing protein</fullName>
    </recommendedName>
</protein>
<dbReference type="InterPro" id="IPR013830">
    <property type="entry name" value="SGNH_hydro"/>
</dbReference>
<dbReference type="Gene3D" id="3.40.50.1110">
    <property type="entry name" value="SGNH hydrolase"/>
    <property type="match status" value="1"/>
</dbReference>
<dbReference type="Gene3D" id="2.130.10.130">
    <property type="entry name" value="Integrin alpha, N-terminal"/>
    <property type="match status" value="2"/>
</dbReference>
<keyword evidence="1 2" id="KW-0732">Signal</keyword>
<dbReference type="AlphaFoldDB" id="A0A9P8XYD1"/>
<evidence type="ECO:0000313" key="4">
    <source>
        <dbReference type="EMBL" id="KAH7024345.1"/>
    </source>
</evidence>
<sequence length="1040" mass="112093">MASLQHTGAWLRCLLWLLLYLPSTATSANPPPNLRIQPLGDSITKGNGYPDGNGYRQKLQQMLNNIGTEVEYIGSLASGSMKNNRHEGHSGQYLASIRTYVQLSIRAQPNVVLVHAGTNDVDKEVDLETAPARLEAIIDEIHDNDTTGGRAVILVAKIIWANDARMQANTDAFNEKVAEVVKRKRQAGIEARMVDMSRILTVADLDDRKHPNEAGYQKMAKAWFDAILEAADARVIAPLQSGGAVGGGTCKGDNWDGGGTVFDQARAWTDIGIVAPGPAGASQDKLRVADLNGDGRADYILVEAYGTIKAWLNTGNIPKVGDAASWKAVGAVGPARLGSVPGFNRANVRFADVDGDKSADLLLLSPDGSVRAWRNTGEGTEFVALDAGWAAGVGGGITSANVRIVDMDGDGYADYAILYGDGSLKYARKTHNNGKDKSKRNFEDAVLIAPGVGGVSGNMVYFADLDGDGLADFLSIYADGKVGALLNSGRALWGGDGESSSTGSKLRFADLDGDGWADYLVVQDNGAVTAYLNRQNIPPRADRGRIWAEAQVVATGVGEPGSRIQFADLDGNGKAEYLVVYPSGAVVAFNNTGNIPKGDKPPNWTRLGIVAAGVNPQGPLVRFADINGDGKADYLTVFDSGRIDAYINVCAGNRHVDAGIPVDGSISRAGWCDLSHERELTEADRKQIWGSGLGALGVGGWLDKWLIAYGEKDWAITLAEQVGIDGFECNSIDSHDNCEKKVLDCEKLYDAGHAPVFWILRAVSDFNDVLFRMANILTWEGLTSILQIDQNIEEFGSGGEDDSKFGIISTAFGAASPITAANAPLSGVLSGLSAYIGLLDELGPSDEDKDRLIVSEALGMLYTSVRRSLRALVHLTTTGYFKDSPSNDDHEEEVINKRVLDSSDLPGVSKSSYVSPTAAFFQDGRYLINTYWLGNDVANWGDSFHETSTQLTATVLLRDQRWFVFIDEDVATTESCSRDAKGHDGRRWIDGWCYDLWVFEIEKDSDTVNEHDGDSNFADWAQNAKFRALQEYASIDLVDL</sequence>
<evidence type="ECO:0000256" key="1">
    <source>
        <dbReference type="ARBA" id="ARBA00022729"/>
    </source>
</evidence>
<dbReference type="SUPFAM" id="SSF52266">
    <property type="entry name" value="SGNH hydrolase"/>
    <property type="match status" value="1"/>
</dbReference>
<accession>A0A9P8XYD1</accession>
<proteinExistence type="predicted"/>
<dbReference type="SUPFAM" id="SSF69318">
    <property type="entry name" value="Integrin alpha N-terminal domain"/>
    <property type="match status" value="1"/>
</dbReference>
<gene>
    <name evidence="4" type="ORF">B0I36DRAFT_386954</name>
</gene>
<dbReference type="RefSeq" id="XP_046007893.1">
    <property type="nucleotide sequence ID" value="XM_046161129.1"/>
</dbReference>
<dbReference type="Pfam" id="PF13472">
    <property type="entry name" value="Lipase_GDSL_2"/>
    <property type="match status" value="1"/>
</dbReference>